<feature type="domain" description="HTH gntR-type" evidence="6">
    <location>
        <begin position="32"/>
        <end position="100"/>
    </location>
</feature>
<dbReference type="EMBL" id="WBMR01000023">
    <property type="protein sequence ID" value="KAB2383678.1"/>
    <property type="molecule type" value="Genomic_DNA"/>
</dbReference>
<dbReference type="PANTHER" id="PTHR46577">
    <property type="entry name" value="HTH-TYPE TRANSCRIPTIONAL REGULATORY PROTEIN GABR"/>
    <property type="match status" value="1"/>
</dbReference>
<keyword evidence="7" id="KW-0808">Transferase</keyword>
<name>A0A6L3VYH1_9ACTN</name>
<dbReference type="PROSITE" id="PS50949">
    <property type="entry name" value="HTH_GNTR"/>
    <property type="match status" value="1"/>
</dbReference>
<comment type="caution">
    <text evidence="7">The sequence shown here is derived from an EMBL/GenBank/DDBJ whole genome shotgun (WGS) entry which is preliminary data.</text>
</comment>
<dbReference type="Gene3D" id="1.10.10.10">
    <property type="entry name" value="Winged helix-like DNA-binding domain superfamily/Winged helix DNA-binding domain"/>
    <property type="match status" value="1"/>
</dbReference>
<accession>A0A6L3VYH1</accession>
<dbReference type="InterPro" id="IPR015424">
    <property type="entry name" value="PyrdxlP-dep_Trfase"/>
</dbReference>
<gene>
    <name evidence="7" type="ORF">F9B16_11535</name>
</gene>
<sequence>MRPPSSGTARPARRRGTPTLLVPVTLDRASRLTLTDQLVASLRKAVHEGLLSAGTRLPSTRTLAHELSVSRTVTAEAYTRLVDEGYLESRHGSGTYVCRLNEAARQGAVIRPKPERLPVATVASTPRLAFRTGVTAPDSAPDGWGPALRKTARITPPNRYLDAQGEPALREAIAAYLARSRGLTVEPENVVVTSGATQSLDLIMRTLVSAGDAVACEEPGHPAVRALINCLGLAAVALPVDDDGARPQDLPRGRRAPRLAHVTPSHQFPLGVRMSVGRRLDLVAWARREGAFVLEDDYDSEYRFDGPPLPTLTGLDPERVIYLGTLSKTLTPAIRCGYLVAPREVALRITKLKELCDGPLSWPVQQTLLHLIESGGLERHVRRTRQRYADARASLRTALAPVENAVALTGIDGGLHVVLRARAGLSAEQIVERAGVNGVSVTSLAAFYAGTDRLEGLLLGYAGMSEDELVEAAEILARTIRDLDELGPSQETAPRDAY</sequence>
<dbReference type="CDD" id="cd00609">
    <property type="entry name" value="AAT_like"/>
    <property type="match status" value="1"/>
</dbReference>
<evidence type="ECO:0000256" key="1">
    <source>
        <dbReference type="ARBA" id="ARBA00005384"/>
    </source>
</evidence>
<dbReference type="Pfam" id="PF00155">
    <property type="entry name" value="Aminotran_1_2"/>
    <property type="match status" value="1"/>
</dbReference>
<dbReference type="GO" id="GO:0003677">
    <property type="term" value="F:DNA binding"/>
    <property type="evidence" value="ECO:0007669"/>
    <property type="project" value="UniProtKB-KW"/>
</dbReference>
<evidence type="ECO:0000256" key="4">
    <source>
        <dbReference type="ARBA" id="ARBA00023125"/>
    </source>
</evidence>
<dbReference type="SUPFAM" id="SSF46785">
    <property type="entry name" value="Winged helix' DNA-binding domain"/>
    <property type="match status" value="1"/>
</dbReference>
<evidence type="ECO:0000259" key="6">
    <source>
        <dbReference type="PROSITE" id="PS50949"/>
    </source>
</evidence>
<evidence type="ECO:0000313" key="8">
    <source>
        <dbReference type="Proteomes" id="UP000483004"/>
    </source>
</evidence>
<keyword evidence="3" id="KW-0805">Transcription regulation</keyword>
<keyword evidence="5" id="KW-0804">Transcription</keyword>
<protein>
    <submittedName>
        <fullName evidence="7">PLP-dependent aminotransferase family protein</fullName>
    </submittedName>
</protein>
<dbReference type="SMART" id="SM00345">
    <property type="entry name" value="HTH_GNTR"/>
    <property type="match status" value="1"/>
</dbReference>
<keyword evidence="2" id="KW-0663">Pyridoxal phosphate</keyword>
<evidence type="ECO:0000313" key="7">
    <source>
        <dbReference type="EMBL" id="KAB2383678.1"/>
    </source>
</evidence>
<dbReference type="SUPFAM" id="SSF53383">
    <property type="entry name" value="PLP-dependent transferases"/>
    <property type="match status" value="1"/>
</dbReference>
<organism evidence="7 8">
    <name type="scientific">Actinomadura montaniterrae</name>
    <dbReference type="NCBI Taxonomy" id="1803903"/>
    <lineage>
        <taxon>Bacteria</taxon>
        <taxon>Bacillati</taxon>
        <taxon>Actinomycetota</taxon>
        <taxon>Actinomycetes</taxon>
        <taxon>Streptosporangiales</taxon>
        <taxon>Thermomonosporaceae</taxon>
        <taxon>Actinomadura</taxon>
    </lineage>
</organism>
<dbReference type="Pfam" id="PF00392">
    <property type="entry name" value="GntR"/>
    <property type="match status" value="1"/>
</dbReference>
<dbReference type="InterPro" id="IPR051446">
    <property type="entry name" value="HTH_trans_reg/aminotransferase"/>
</dbReference>
<evidence type="ECO:0000256" key="2">
    <source>
        <dbReference type="ARBA" id="ARBA00022898"/>
    </source>
</evidence>
<keyword evidence="7" id="KW-0032">Aminotransferase</keyword>
<dbReference type="InterPro" id="IPR000524">
    <property type="entry name" value="Tscrpt_reg_HTH_GntR"/>
</dbReference>
<proteinExistence type="inferred from homology"/>
<reference evidence="7 8" key="1">
    <citation type="submission" date="2019-09" db="EMBL/GenBank/DDBJ databases">
        <title>Actinomadura physcomitrii sp. nov., a novel actinomycete isolated from moss [Physcomitrium sphaericum (Ludw) Fuernr].</title>
        <authorList>
            <person name="Liu C."/>
            <person name="Zhuang X."/>
        </authorList>
    </citation>
    <scope>NUCLEOTIDE SEQUENCE [LARGE SCALE GENOMIC DNA]</scope>
    <source>
        <strain evidence="7 8">CYP1-1B</strain>
    </source>
</reference>
<dbReference type="CDD" id="cd07377">
    <property type="entry name" value="WHTH_GntR"/>
    <property type="match status" value="1"/>
</dbReference>
<dbReference type="InterPro" id="IPR015421">
    <property type="entry name" value="PyrdxlP-dep_Trfase_major"/>
</dbReference>
<evidence type="ECO:0000256" key="5">
    <source>
        <dbReference type="ARBA" id="ARBA00023163"/>
    </source>
</evidence>
<dbReference type="GO" id="GO:0008483">
    <property type="term" value="F:transaminase activity"/>
    <property type="evidence" value="ECO:0007669"/>
    <property type="project" value="UniProtKB-KW"/>
</dbReference>
<evidence type="ECO:0000256" key="3">
    <source>
        <dbReference type="ARBA" id="ARBA00023015"/>
    </source>
</evidence>
<dbReference type="PANTHER" id="PTHR46577:SF1">
    <property type="entry name" value="HTH-TYPE TRANSCRIPTIONAL REGULATORY PROTEIN GABR"/>
    <property type="match status" value="1"/>
</dbReference>
<dbReference type="InterPro" id="IPR004839">
    <property type="entry name" value="Aminotransferase_I/II_large"/>
</dbReference>
<dbReference type="InterPro" id="IPR036388">
    <property type="entry name" value="WH-like_DNA-bd_sf"/>
</dbReference>
<dbReference type="Proteomes" id="UP000483004">
    <property type="component" value="Unassembled WGS sequence"/>
</dbReference>
<comment type="similarity">
    <text evidence="1">In the C-terminal section; belongs to the class-I pyridoxal-phosphate-dependent aminotransferase family.</text>
</comment>
<dbReference type="OrthoDB" id="5415143at2"/>
<dbReference type="GO" id="GO:0030170">
    <property type="term" value="F:pyridoxal phosphate binding"/>
    <property type="evidence" value="ECO:0007669"/>
    <property type="project" value="InterPro"/>
</dbReference>
<dbReference type="Gene3D" id="3.40.640.10">
    <property type="entry name" value="Type I PLP-dependent aspartate aminotransferase-like (Major domain)"/>
    <property type="match status" value="1"/>
</dbReference>
<dbReference type="PRINTS" id="PR00035">
    <property type="entry name" value="HTHGNTR"/>
</dbReference>
<dbReference type="GO" id="GO:0003700">
    <property type="term" value="F:DNA-binding transcription factor activity"/>
    <property type="evidence" value="ECO:0007669"/>
    <property type="project" value="InterPro"/>
</dbReference>
<dbReference type="AlphaFoldDB" id="A0A6L3VYH1"/>
<keyword evidence="4" id="KW-0238">DNA-binding</keyword>
<dbReference type="InterPro" id="IPR036390">
    <property type="entry name" value="WH_DNA-bd_sf"/>
</dbReference>
<keyword evidence="8" id="KW-1185">Reference proteome</keyword>